<keyword evidence="16" id="KW-1185">Reference proteome</keyword>
<evidence type="ECO:0000256" key="5">
    <source>
        <dbReference type="ARBA" id="ARBA00022692"/>
    </source>
</evidence>
<dbReference type="RefSeq" id="WP_054492303.1">
    <property type="nucleotide sequence ID" value="NZ_BBZA01000051.1"/>
</dbReference>
<dbReference type="Proteomes" id="UP000050502">
    <property type="component" value="Unassembled WGS sequence"/>
</dbReference>
<organism evidence="14 16">
    <name type="scientific">Ardenticatena maritima</name>
    <dbReference type="NCBI Taxonomy" id="872965"/>
    <lineage>
        <taxon>Bacteria</taxon>
        <taxon>Bacillati</taxon>
        <taxon>Chloroflexota</taxon>
        <taxon>Ardenticatenia</taxon>
        <taxon>Ardenticatenales</taxon>
        <taxon>Ardenticatenaceae</taxon>
        <taxon>Ardenticatena</taxon>
    </lineage>
</organism>
<reference evidence="15 17" key="2">
    <citation type="submission" date="2015-07" db="EMBL/GenBank/DDBJ databases">
        <title>Whole genome sequence of Ardenticatena maritima DSM 23922.</title>
        <authorList>
            <person name="Hemp J."/>
            <person name="Ward L.M."/>
            <person name="Pace L.A."/>
            <person name="Fischer W.W."/>
        </authorList>
    </citation>
    <scope>NUCLEOTIDE SEQUENCE [LARGE SCALE GENOMIC DNA]</scope>
    <source>
        <strain evidence="15 17">110S</strain>
    </source>
</reference>
<dbReference type="InterPro" id="IPR050366">
    <property type="entry name" value="BP-dependent_transpt_permease"/>
</dbReference>
<proteinExistence type="inferred from homology"/>
<evidence type="ECO:0000256" key="4">
    <source>
        <dbReference type="ARBA" id="ARBA00022519"/>
    </source>
</evidence>
<keyword evidence="2 12" id="KW-0813">Transport</keyword>
<keyword evidence="4" id="KW-0997">Cell inner membrane</keyword>
<accession>A0A0M8K7H7</accession>
<evidence type="ECO:0000256" key="12">
    <source>
        <dbReference type="RuleBase" id="RU363032"/>
    </source>
</evidence>
<dbReference type="GO" id="GO:0055085">
    <property type="term" value="P:transmembrane transport"/>
    <property type="evidence" value="ECO:0007669"/>
    <property type="project" value="InterPro"/>
</dbReference>
<dbReference type="PROSITE" id="PS50928">
    <property type="entry name" value="ABC_TM1"/>
    <property type="match status" value="1"/>
</dbReference>
<evidence type="ECO:0000256" key="3">
    <source>
        <dbReference type="ARBA" id="ARBA00022475"/>
    </source>
</evidence>
<feature type="transmembrane region" description="Helical" evidence="12">
    <location>
        <begin position="119"/>
        <end position="144"/>
    </location>
</feature>
<dbReference type="PANTHER" id="PTHR43386">
    <property type="entry name" value="OLIGOPEPTIDE TRANSPORT SYSTEM PERMEASE PROTEIN APPC"/>
    <property type="match status" value="1"/>
</dbReference>
<keyword evidence="7" id="KW-0653">Protein transport</keyword>
<evidence type="ECO:0000313" key="17">
    <source>
        <dbReference type="Proteomes" id="UP000050502"/>
    </source>
</evidence>
<feature type="domain" description="ABC transmembrane type-1" evidence="13">
    <location>
        <begin position="117"/>
        <end position="328"/>
    </location>
</feature>
<evidence type="ECO:0000256" key="10">
    <source>
        <dbReference type="ARBA" id="ARBA00024202"/>
    </source>
</evidence>
<evidence type="ECO:0000259" key="13">
    <source>
        <dbReference type="PROSITE" id="PS50928"/>
    </source>
</evidence>
<dbReference type="Proteomes" id="UP000037784">
    <property type="component" value="Unassembled WGS sequence"/>
</dbReference>
<sequence length="342" mass="38033">MTVQATTQKDWMAEAAKRRGRSPLQDAFRQLLKNRVAVISGIFIFILVFIALFVDNALFTFFTDGETKPLLAPYHYGTANFLYTDKPPLTRTEDGQLFLLGTDYLGRDLLSRVLYGTRISLTVAIVASFVSLGIGLVYGLISGYSSSRVDNLMMRIVDFLYGFPFLIFVILMQVFFKAQARRGDAAGIWQFFLDIDKAMGGMFFIFIAIGAINWLGMARIARGQTLAYKKKEFVEAARAIGATDRRIIFKHLLPNILGPCIVAETLAIPGYISLEAFLSFIGLGVNPPTPSWGLMISETYQALRTAPWEVMVPGIALTLTTLAFNMLGDGIRDAFDPRLRGE</sequence>
<name>A0A0M8K7H7_9CHLR</name>
<protein>
    <recommendedName>
        <fullName evidence="11">Oligopeptide transport system permease protein OppC</fullName>
    </recommendedName>
</protein>
<comment type="similarity">
    <text evidence="10">Belongs to the binding-protein-dependent transport system permease family. OppBC subfamily.</text>
</comment>
<dbReference type="InterPro" id="IPR025966">
    <property type="entry name" value="OppC_N"/>
</dbReference>
<evidence type="ECO:0000256" key="8">
    <source>
        <dbReference type="ARBA" id="ARBA00022989"/>
    </source>
</evidence>
<feature type="transmembrane region" description="Helical" evidence="12">
    <location>
        <begin position="36"/>
        <end position="54"/>
    </location>
</feature>
<comment type="caution">
    <text evidence="14">The sequence shown here is derived from an EMBL/GenBank/DDBJ whole genome shotgun (WGS) entry which is preliminary data.</text>
</comment>
<keyword evidence="8 12" id="KW-1133">Transmembrane helix</keyword>
<dbReference type="PATRIC" id="fig|872965.6.peg.2775"/>
<dbReference type="CDD" id="cd06261">
    <property type="entry name" value="TM_PBP2"/>
    <property type="match status" value="1"/>
</dbReference>
<dbReference type="SUPFAM" id="SSF161098">
    <property type="entry name" value="MetI-like"/>
    <property type="match status" value="1"/>
</dbReference>
<dbReference type="EMBL" id="BBZA01000051">
    <property type="protein sequence ID" value="GAP62371.1"/>
    <property type="molecule type" value="Genomic_DNA"/>
</dbReference>
<dbReference type="EMBL" id="LGKN01000006">
    <property type="protein sequence ID" value="KPL87165.1"/>
    <property type="molecule type" value="Genomic_DNA"/>
</dbReference>
<dbReference type="STRING" id="872965.SE16_11550"/>
<dbReference type="PANTHER" id="PTHR43386:SF2">
    <property type="entry name" value="OLIGOPEPTIDE TRANSPORT SYSTEM PERMEASE PROTEIN OPPC"/>
    <property type="match status" value="1"/>
</dbReference>
<keyword evidence="3" id="KW-1003">Cell membrane</keyword>
<keyword evidence="5 12" id="KW-0812">Transmembrane</keyword>
<dbReference type="InterPro" id="IPR035906">
    <property type="entry name" value="MetI-like_sf"/>
</dbReference>
<evidence type="ECO:0000313" key="15">
    <source>
        <dbReference type="EMBL" id="KPL87165.1"/>
    </source>
</evidence>
<keyword evidence="6" id="KW-0571">Peptide transport</keyword>
<dbReference type="InterPro" id="IPR000515">
    <property type="entry name" value="MetI-like"/>
</dbReference>
<evidence type="ECO:0000256" key="7">
    <source>
        <dbReference type="ARBA" id="ARBA00022927"/>
    </source>
</evidence>
<dbReference type="Pfam" id="PF00528">
    <property type="entry name" value="BPD_transp_1"/>
    <property type="match status" value="1"/>
</dbReference>
<evidence type="ECO:0000256" key="11">
    <source>
        <dbReference type="ARBA" id="ARBA00072251"/>
    </source>
</evidence>
<dbReference type="Pfam" id="PF12911">
    <property type="entry name" value="OppC_N"/>
    <property type="match status" value="1"/>
</dbReference>
<reference evidence="16" key="3">
    <citation type="submission" date="2015-08" db="EMBL/GenBank/DDBJ databases">
        <title>Draft Genome Sequence of a Heterotrophic Facultative Anaerobic Bacterium Ardenticatena maritima Strain 110S.</title>
        <authorList>
            <person name="Kawaichi S."/>
            <person name="Yoshida T."/>
            <person name="Sako Y."/>
            <person name="Nakamura R."/>
        </authorList>
    </citation>
    <scope>NUCLEOTIDE SEQUENCE [LARGE SCALE GENOMIC DNA]</scope>
    <source>
        <strain evidence="16">110S</strain>
    </source>
</reference>
<evidence type="ECO:0000256" key="2">
    <source>
        <dbReference type="ARBA" id="ARBA00022448"/>
    </source>
</evidence>
<keyword evidence="9 12" id="KW-0472">Membrane</keyword>
<dbReference type="InParanoid" id="A0A0M8K7H7"/>
<dbReference type="Gene3D" id="1.10.3720.10">
    <property type="entry name" value="MetI-like"/>
    <property type="match status" value="1"/>
</dbReference>
<reference evidence="14 16" key="1">
    <citation type="journal article" date="2015" name="Genome Announc.">
        <title>Draft Genome Sequence of a Heterotrophic Facultative Anaerobic Thermophilic Bacterium, Ardenticatena maritima Strain 110ST.</title>
        <authorList>
            <person name="Kawaichi S."/>
            <person name="Yoshida T."/>
            <person name="Sako Y."/>
            <person name="Nakamura R."/>
        </authorList>
    </citation>
    <scope>NUCLEOTIDE SEQUENCE [LARGE SCALE GENOMIC DNA]</scope>
    <source>
        <strain evidence="14 16">110S</strain>
    </source>
</reference>
<dbReference type="GO" id="GO:0015833">
    <property type="term" value="P:peptide transport"/>
    <property type="evidence" value="ECO:0007669"/>
    <property type="project" value="UniProtKB-KW"/>
</dbReference>
<comment type="subcellular location">
    <subcellularLocation>
        <location evidence="1">Cell inner membrane</location>
        <topology evidence="1">Multi-pass membrane protein</topology>
    </subcellularLocation>
    <subcellularLocation>
        <location evidence="12">Cell membrane</location>
        <topology evidence="12">Multi-pass membrane protein</topology>
    </subcellularLocation>
</comment>
<gene>
    <name evidence="14" type="primary">oppC</name>
    <name evidence="14" type="ORF">ARMA_0794</name>
    <name evidence="15" type="ORF">SE16_11550</name>
</gene>
<dbReference type="GO" id="GO:0015031">
    <property type="term" value="P:protein transport"/>
    <property type="evidence" value="ECO:0007669"/>
    <property type="project" value="UniProtKB-KW"/>
</dbReference>
<dbReference type="GO" id="GO:0005886">
    <property type="term" value="C:plasma membrane"/>
    <property type="evidence" value="ECO:0007669"/>
    <property type="project" value="UniProtKB-SubCell"/>
</dbReference>
<evidence type="ECO:0000256" key="9">
    <source>
        <dbReference type="ARBA" id="ARBA00023136"/>
    </source>
</evidence>
<evidence type="ECO:0000313" key="14">
    <source>
        <dbReference type="EMBL" id="GAP62371.1"/>
    </source>
</evidence>
<evidence type="ECO:0000256" key="1">
    <source>
        <dbReference type="ARBA" id="ARBA00004429"/>
    </source>
</evidence>
<feature type="transmembrane region" description="Helical" evidence="12">
    <location>
        <begin position="156"/>
        <end position="178"/>
    </location>
</feature>
<feature type="transmembrane region" description="Helical" evidence="12">
    <location>
        <begin position="198"/>
        <end position="221"/>
    </location>
</feature>
<dbReference type="AlphaFoldDB" id="A0A0M8K7H7"/>
<evidence type="ECO:0000256" key="6">
    <source>
        <dbReference type="ARBA" id="ARBA00022856"/>
    </source>
</evidence>
<evidence type="ECO:0000313" key="16">
    <source>
        <dbReference type="Proteomes" id="UP000037784"/>
    </source>
</evidence>